<name>A0AA40AG60_9PEZI</name>
<accession>A0AA40AG60</accession>
<dbReference type="PRINTS" id="PR00320">
    <property type="entry name" value="GPROTEINBRPT"/>
</dbReference>
<protein>
    <recommendedName>
        <fullName evidence="5">Mitochondrial division protein 1</fullName>
    </recommendedName>
</protein>
<keyword evidence="10" id="KW-1185">Reference proteome</keyword>
<dbReference type="CDD" id="cd00200">
    <property type="entry name" value="WD40"/>
    <property type="match status" value="1"/>
</dbReference>
<dbReference type="GO" id="GO:0035097">
    <property type="term" value="C:histone methyltransferase complex"/>
    <property type="evidence" value="ECO:0007669"/>
    <property type="project" value="UniProtKB-ARBA"/>
</dbReference>
<evidence type="ECO:0000256" key="4">
    <source>
        <dbReference type="ARBA" id="ARBA00038415"/>
    </source>
</evidence>
<feature type="non-terminal residue" evidence="9">
    <location>
        <position position="1"/>
    </location>
</feature>
<dbReference type="Pfam" id="PF24883">
    <property type="entry name" value="NPHP3_N"/>
    <property type="match status" value="1"/>
</dbReference>
<keyword evidence="1 7" id="KW-0853">WD repeat</keyword>
<feature type="repeat" description="WD" evidence="7">
    <location>
        <begin position="878"/>
        <end position="919"/>
    </location>
</feature>
<feature type="repeat" description="WD" evidence="7">
    <location>
        <begin position="1256"/>
        <end position="1297"/>
    </location>
</feature>
<evidence type="ECO:0000256" key="3">
    <source>
        <dbReference type="ARBA" id="ARBA00023054"/>
    </source>
</evidence>
<feature type="domain" description="NACHT" evidence="8">
    <location>
        <begin position="293"/>
        <end position="629"/>
    </location>
</feature>
<dbReference type="Pfam" id="PF23414">
    <property type="entry name" value="Beta-prop_EML_2"/>
    <property type="match status" value="1"/>
</dbReference>
<evidence type="ECO:0000259" key="8">
    <source>
        <dbReference type="PROSITE" id="PS50837"/>
    </source>
</evidence>
<feature type="repeat" description="WD" evidence="7">
    <location>
        <begin position="962"/>
        <end position="1003"/>
    </location>
</feature>
<dbReference type="InterPro" id="IPR019775">
    <property type="entry name" value="WD40_repeat_CS"/>
</dbReference>
<dbReference type="PROSITE" id="PS50837">
    <property type="entry name" value="NACHT"/>
    <property type="match status" value="1"/>
</dbReference>
<reference evidence="9" key="1">
    <citation type="submission" date="2023-06" db="EMBL/GenBank/DDBJ databases">
        <title>Genome-scale phylogeny and comparative genomics of the fungal order Sordariales.</title>
        <authorList>
            <consortium name="Lawrence Berkeley National Laboratory"/>
            <person name="Hensen N."/>
            <person name="Bonometti L."/>
            <person name="Westerberg I."/>
            <person name="Brannstrom I.O."/>
            <person name="Guillou S."/>
            <person name="Cros-Aarteil S."/>
            <person name="Calhoun S."/>
            <person name="Haridas S."/>
            <person name="Kuo A."/>
            <person name="Mondo S."/>
            <person name="Pangilinan J."/>
            <person name="Riley R."/>
            <person name="Labutti K."/>
            <person name="Andreopoulos B."/>
            <person name="Lipzen A."/>
            <person name="Chen C."/>
            <person name="Yanf M."/>
            <person name="Daum C."/>
            <person name="Ng V."/>
            <person name="Clum A."/>
            <person name="Steindorff A."/>
            <person name="Ohm R."/>
            <person name="Martin F."/>
            <person name="Silar P."/>
            <person name="Natvig D."/>
            <person name="Lalanne C."/>
            <person name="Gautier V."/>
            <person name="Ament-Velasquez S.L."/>
            <person name="Kruys A."/>
            <person name="Hutchinson M.I."/>
            <person name="Powell A.J."/>
            <person name="Barry K."/>
            <person name="Miller A.N."/>
            <person name="Grigoriev I.V."/>
            <person name="Debuchy R."/>
            <person name="Gladieux P."/>
            <person name="Thoren M.H."/>
            <person name="Johannesson H."/>
        </authorList>
    </citation>
    <scope>NUCLEOTIDE SEQUENCE</scope>
    <source>
        <strain evidence="9">SMH4607-1</strain>
    </source>
</reference>
<dbReference type="FunFam" id="2.130.10.10:FF:000228">
    <property type="entry name" value="COMPASS-like H3K4 histone methylase component WDR5A"/>
    <property type="match status" value="1"/>
</dbReference>
<feature type="repeat" description="WD" evidence="7">
    <location>
        <begin position="1130"/>
        <end position="1171"/>
    </location>
</feature>
<dbReference type="Pfam" id="PF06985">
    <property type="entry name" value="HET"/>
    <property type="match status" value="1"/>
</dbReference>
<evidence type="ECO:0000256" key="7">
    <source>
        <dbReference type="PROSITE-ProRule" id="PRU00221"/>
    </source>
</evidence>
<comment type="caution">
    <text evidence="9">The sequence shown here is derived from an EMBL/GenBank/DDBJ whole genome shotgun (WGS) entry which is preliminary data.</text>
</comment>
<dbReference type="Pfam" id="PF25173">
    <property type="entry name" value="Beta-prop_WDR3_1st"/>
    <property type="match status" value="1"/>
</dbReference>
<dbReference type="SMART" id="SM00320">
    <property type="entry name" value="WD40"/>
    <property type="match status" value="10"/>
</dbReference>
<dbReference type="InterPro" id="IPR007111">
    <property type="entry name" value="NACHT_NTPase"/>
</dbReference>
<dbReference type="InterPro" id="IPR036322">
    <property type="entry name" value="WD40_repeat_dom_sf"/>
</dbReference>
<dbReference type="InterPro" id="IPR015943">
    <property type="entry name" value="WD40/YVTN_repeat-like_dom_sf"/>
</dbReference>
<dbReference type="PANTHER" id="PTHR22847">
    <property type="entry name" value="WD40 REPEAT PROTEIN"/>
    <property type="match status" value="1"/>
</dbReference>
<gene>
    <name evidence="9" type="ORF">B0H67DRAFT_537532</name>
</gene>
<proteinExistence type="inferred from homology"/>
<evidence type="ECO:0000256" key="1">
    <source>
        <dbReference type="ARBA" id="ARBA00022574"/>
    </source>
</evidence>
<evidence type="ECO:0000256" key="6">
    <source>
        <dbReference type="ARBA" id="ARBA00043913"/>
    </source>
</evidence>
<dbReference type="Gene3D" id="2.130.10.10">
    <property type="entry name" value="YVTN repeat-like/Quinoprotein amine dehydrogenase"/>
    <property type="match status" value="5"/>
</dbReference>
<dbReference type="PROSITE" id="PS50082">
    <property type="entry name" value="WD_REPEATS_2"/>
    <property type="match status" value="10"/>
</dbReference>
<dbReference type="InterPro" id="IPR056884">
    <property type="entry name" value="NPHP3-like_N"/>
</dbReference>
<feature type="repeat" description="WD" evidence="7">
    <location>
        <begin position="1004"/>
        <end position="1045"/>
    </location>
</feature>
<dbReference type="PROSITE" id="PS00678">
    <property type="entry name" value="WD_REPEATS_1"/>
    <property type="match status" value="10"/>
</dbReference>
<dbReference type="Gene3D" id="3.40.50.300">
    <property type="entry name" value="P-loop containing nucleotide triphosphate hydrolases"/>
    <property type="match status" value="1"/>
</dbReference>
<organism evidence="9 10">
    <name type="scientific">Lasiosphaeris hirsuta</name>
    <dbReference type="NCBI Taxonomy" id="260670"/>
    <lineage>
        <taxon>Eukaryota</taxon>
        <taxon>Fungi</taxon>
        <taxon>Dikarya</taxon>
        <taxon>Ascomycota</taxon>
        <taxon>Pezizomycotina</taxon>
        <taxon>Sordariomycetes</taxon>
        <taxon>Sordariomycetidae</taxon>
        <taxon>Sordariales</taxon>
        <taxon>Lasiosphaeriaceae</taxon>
        <taxon>Lasiosphaeris</taxon>
    </lineage>
</organism>
<dbReference type="InterPro" id="IPR001680">
    <property type="entry name" value="WD40_rpt"/>
</dbReference>
<comment type="function">
    <text evidence="6">Involved in mitochondrial fission. Acts as an adapter protein required to form mitochondrial fission complexes. Formation of these complexes is required to promote constriction and fission of the mitochondrial compartment at a late step in mitochondrial division.</text>
</comment>
<dbReference type="InterPro" id="IPR027417">
    <property type="entry name" value="P-loop_NTPase"/>
</dbReference>
<feature type="repeat" description="WD" evidence="7">
    <location>
        <begin position="1046"/>
        <end position="1087"/>
    </location>
</feature>
<dbReference type="Pfam" id="PF00400">
    <property type="entry name" value="WD40"/>
    <property type="match status" value="3"/>
</dbReference>
<dbReference type="InterPro" id="IPR010730">
    <property type="entry name" value="HET"/>
</dbReference>
<dbReference type="SUPFAM" id="SSF52540">
    <property type="entry name" value="P-loop containing nucleoside triphosphate hydrolases"/>
    <property type="match status" value="1"/>
</dbReference>
<dbReference type="PANTHER" id="PTHR22847:SF637">
    <property type="entry name" value="WD REPEAT DOMAIN 5B"/>
    <property type="match status" value="1"/>
</dbReference>
<dbReference type="InterPro" id="IPR055442">
    <property type="entry name" value="Beta-prop_EML-like_2nd"/>
</dbReference>
<keyword evidence="3" id="KW-0175">Coiled coil</keyword>
<evidence type="ECO:0000313" key="10">
    <source>
        <dbReference type="Proteomes" id="UP001172102"/>
    </source>
</evidence>
<dbReference type="InterPro" id="IPR020472">
    <property type="entry name" value="WD40_PAC1"/>
</dbReference>
<feature type="repeat" description="WD" evidence="7">
    <location>
        <begin position="1214"/>
        <end position="1255"/>
    </location>
</feature>
<dbReference type="FunFam" id="2.130.10.10:FF:001080">
    <property type="entry name" value="NACHT and WD domain protein"/>
    <property type="match status" value="1"/>
</dbReference>
<dbReference type="PROSITE" id="PS50294">
    <property type="entry name" value="WD_REPEATS_REGION"/>
    <property type="match status" value="10"/>
</dbReference>
<feature type="repeat" description="WD" evidence="7">
    <location>
        <begin position="920"/>
        <end position="961"/>
    </location>
</feature>
<comment type="similarity">
    <text evidence="4">Belongs to the WD repeat MDV1/CAF4 family.</text>
</comment>
<feature type="repeat" description="WD" evidence="7">
    <location>
        <begin position="1088"/>
        <end position="1129"/>
    </location>
</feature>
<dbReference type="EMBL" id="JAUKUA010000004">
    <property type="protein sequence ID" value="KAK0715232.1"/>
    <property type="molecule type" value="Genomic_DNA"/>
</dbReference>
<dbReference type="SUPFAM" id="SSF50978">
    <property type="entry name" value="WD40 repeat-like"/>
    <property type="match status" value="2"/>
</dbReference>
<dbReference type="Proteomes" id="UP001172102">
    <property type="component" value="Unassembled WGS sequence"/>
</dbReference>
<sequence>MRLLERDDTGEFRLTEDLPNNKIPPYAILSHTWGDGEVLFRDLMDGTGKNKAGYAKIRFCGDQARCDGLKFFWQDTCCIDKSDAAELQHALNSMFQWYRNAAKCYVYLSDVSSCQQDADGNPSWELAFRKSKWFTRGWTLQELIAPAIVEFFSVERVCLGNKQSLGHQIYNATGIPLRALQGNTLSDFSTEARMSWVKERDTTRKEDRAYSLFGIFDVCMQLLYGEGEDRAFGRLLEEISKHDRYLANLHSTDPRLDKKRIEEAKGGLLANAYRWVLDSPDFCQWRDESSKNRLLWIKGDPGKGKTMLLCGIINELEQTIIADGHCRNLAYFFCQATDSRINNAIAVLRGLIYLLTHQQPRLISHVRKYVDAGKSLSDVNAWVTLSDILWGMLGDPNLKQAYLVIDALDECVIDQLQLLTLIVQTSISTQVKWIVSSRNWVQIEEQLAIVAQQSRLSLELNAESVTAAVEAFIQHKVLHLSGLKGYDKATENAVHHYLSSNADGTFLWVALVCQALADPNLRRWQTLDKLHAFPQGLDSLYAQMMKHIDNSDDADLCKRILATATIVRRPISLRELVTLVEMPNDIGENPQSLEELIRLCGSFLTLREQIVYFVHQSAKDFLQGKAVHQASREAFNQVFPQGTGAINRTVFSRSLNAMSTVLRRDIYGLKAPGFPIDKVQTPFPDPLHTVRYSCVFWVDHLCDSISDKKITQRNIQDAVQIFLEQKYLYWLEALSLLRAMSRGIIAIRQLESLLEPTGRGQSKTYTPDVHRFTPLYKSISSRLSKKFLKMNGKPPMAENQTNRDTDRGLLVDLVRDAHRFALSCRWIVEQAPLQAYVSALIFAPTGSLVRKTFKAEEPNWISTIPAVEAKWNACLQTLEGHSDWVRSVAFSPDGQRLASGSDDRTVKIWDTASGRCLKTLEGHSDRVRSVAFSPDGQRLASGSSDRTVKIWDTASGRCLQTLEGHSGWVRSVAFSPDGQRLASGSDDRTVKIWDTASGRCLQTLEGHSDWVRSVAFSPDGQRLVSGSDDTTVKIWDTASGRCLQTLEEHSDSVLSVAFSPDGQRLASGSDDKTVKIWDTASGRYLQTLEGHSDWVRSVAFSPDGQRLASGSDDKTVKIWDTASGRCLQTLEGHSDRVRSVAFSPDGQRLASGSDDRTVKIWDTASGRCLQTLEGHSDRVRSVAFSPDGQRLASGSDDRTVKIWDTASGRCLKTLEGHSDWVRSVAFSPDGQRLASGSSDRTVKIWDTASGRCLQTLEGHSGWVRSVAFSPDGQRLASGSGDGTVKIWDTASGRCLQTLEGHSDRVRSVAFSPD</sequence>
<evidence type="ECO:0000256" key="2">
    <source>
        <dbReference type="ARBA" id="ARBA00022737"/>
    </source>
</evidence>
<feature type="repeat" description="WD" evidence="7">
    <location>
        <begin position="1172"/>
        <end position="1213"/>
    </location>
</feature>
<evidence type="ECO:0000313" key="9">
    <source>
        <dbReference type="EMBL" id="KAK0715232.1"/>
    </source>
</evidence>
<keyword evidence="2" id="KW-0677">Repeat</keyword>
<evidence type="ECO:0000256" key="5">
    <source>
        <dbReference type="ARBA" id="ARBA00039789"/>
    </source>
</evidence>